<proteinExistence type="predicted"/>
<protein>
    <submittedName>
        <fullName evidence="1">Uncharacterized protein</fullName>
    </submittedName>
</protein>
<name>A0A7J5BRD2_9MICO</name>
<accession>A0A7J5BRD2</accession>
<sequence>MSEHLDLRTRIGRETVDRRAVLAWEAGRARRVLRQLGGRARPTDDVDELRERLLALKEDIGPAELERRLTGRLRASTLVSRALTAGSGPARAASSIRIRVPGGRATHLVDWFGTQFALPSSPAMLAACPDHYLIGDEPDGRQKVIETTGGSPLPARFRIRYGDLTGLRMTADPSYPLQMAGVARDDAGTPIGGVRHQFRDVGDGFEAWLTVEFPRLTPGHMIRRHRWHLACEFGNWIEFAARDTSQ</sequence>
<reference evidence="1 2" key="1">
    <citation type="submission" date="2019-09" db="EMBL/GenBank/DDBJ databases">
        <title>Phylogeny of genus Pseudoclavibacter and closely related genus.</title>
        <authorList>
            <person name="Li Y."/>
        </authorList>
    </citation>
    <scope>NUCLEOTIDE SEQUENCE [LARGE SCALE GENOMIC DNA]</scope>
    <source>
        <strain evidence="1 2">DSM 23821</strain>
    </source>
</reference>
<dbReference type="EMBL" id="WBJZ01000010">
    <property type="protein sequence ID" value="KAB1656843.1"/>
    <property type="molecule type" value="Genomic_DNA"/>
</dbReference>
<dbReference type="Proteomes" id="UP000467240">
    <property type="component" value="Unassembled WGS sequence"/>
</dbReference>
<dbReference type="RefSeq" id="WP_158040595.1">
    <property type="nucleotide sequence ID" value="NZ_JACCFV010000001.1"/>
</dbReference>
<evidence type="ECO:0000313" key="2">
    <source>
        <dbReference type="Proteomes" id="UP000467240"/>
    </source>
</evidence>
<gene>
    <name evidence="1" type="ORF">F8O01_09335</name>
</gene>
<organism evidence="1 2">
    <name type="scientific">Pseudoclavibacter chungangensis</name>
    <dbReference type="NCBI Taxonomy" id="587635"/>
    <lineage>
        <taxon>Bacteria</taxon>
        <taxon>Bacillati</taxon>
        <taxon>Actinomycetota</taxon>
        <taxon>Actinomycetes</taxon>
        <taxon>Micrococcales</taxon>
        <taxon>Microbacteriaceae</taxon>
        <taxon>Pseudoclavibacter</taxon>
    </lineage>
</organism>
<comment type="caution">
    <text evidence="1">The sequence shown here is derived from an EMBL/GenBank/DDBJ whole genome shotgun (WGS) entry which is preliminary data.</text>
</comment>
<evidence type="ECO:0000313" key="1">
    <source>
        <dbReference type="EMBL" id="KAB1656843.1"/>
    </source>
</evidence>
<dbReference type="AlphaFoldDB" id="A0A7J5BRD2"/>
<keyword evidence="2" id="KW-1185">Reference proteome</keyword>
<dbReference type="OrthoDB" id="2284173at2"/>